<accession>A0AAV1B9D0</accession>
<keyword evidence="2" id="KW-1185">Reference proteome</keyword>
<dbReference type="EMBL" id="OX451741">
    <property type="protein sequence ID" value="CAI8618103.1"/>
    <property type="molecule type" value="Genomic_DNA"/>
</dbReference>
<gene>
    <name evidence="1" type="ORF">VFH_VI107200</name>
</gene>
<reference evidence="1 2" key="1">
    <citation type="submission" date="2023-01" db="EMBL/GenBank/DDBJ databases">
        <authorList>
            <person name="Kreplak J."/>
        </authorList>
    </citation>
    <scope>NUCLEOTIDE SEQUENCE [LARGE SCALE GENOMIC DNA]</scope>
</reference>
<name>A0AAV1B9D0_VICFA</name>
<dbReference type="Proteomes" id="UP001157006">
    <property type="component" value="Chromosome 6"/>
</dbReference>
<dbReference type="AlphaFoldDB" id="A0AAV1B9D0"/>
<sequence length="117" mass="13805">MSRRSTPQKKIRKLSTLYSTESPSIFTHSSFSSEESPKTPEKSLSTLSTFTLHFSSTSERSSSFVSQDLSSYTNLYQHQITYHYITKWDRRRNRRIREESYLEISRYLLWSSCLSSL</sequence>
<evidence type="ECO:0000313" key="2">
    <source>
        <dbReference type="Proteomes" id="UP001157006"/>
    </source>
</evidence>
<evidence type="ECO:0000313" key="1">
    <source>
        <dbReference type="EMBL" id="CAI8618103.1"/>
    </source>
</evidence>
<proteinExistence type="predicted"/>
<organism evidence="1 2">
    <name type="scientific">Vicia faba</name>
    <name type="common">Broad bean</name>
    <name type="synonym">Faba vulgaris</name>
    <dbReference type="NCBI Taxonomy" id="3906"/>
    <lineage>
        <taxon>Eukaryota</taxon>
        <taxon>Viridiplantae</taxon>
        <taxon>Streptophyta</taxon>
        <taxon>Embryophyta</taxon>
        <taxon>Tracheophyta</taxon>
        <taxon>Spermatophyta</taxon>
        <taxon>Magnoliopsida</taxon>
        <taxon>eudicotyledons</taxon>
        <taxon>Gunneridae</taxon>
        <taxon>Pentapetalae</taxon>
        <taxon>rosids</taxon>
        <taxon>fabids</taxon>
        <taxon>Fabales</taxon>
        <taxon>Fabaceae</taxon>
        <taxon>Papilionoideae</taxon>
        <taxon>50 kb inversion clade</taxon>
        <taxon>NPAAA clade</taxon>
        <taxon>Hologalegina</taxon>
        <taxon>IRL clade</taxon>
        <taxon>Fabeae</taxon>
        <taxon>Vicia</taxon>
    </lineage>
</organism>
<protein>
    <submittedName>
        <fullName evidence="1">Uncharacterized protein</fullName>
    </submittedName>
</protein>